<feature type="transmembrane region" description="Helical" evidence="2">
    <location>
        <begin position="31"/>
        <end position="52"/>
    </location>
</feature>
<dbReference type="Gene3D" id="3.10.100.10">
    <property type="entry name" value="Mannose-Binding Protein A, subunit A"/>
    <property type="match status" value="1"/>
</dbReference>
<dbReference type="Proteomes" id="UP000694523">
    <property type="component" value="Unplaced"/>
</dbReference>
<proteinExistence type="predicted"/>
<feature type="domain" description="C-type lectin" evidence="3">
    <location>
        <begin position="66"/>
        <end position="170"/>
    </location>
</feature>
<protein>
    <submittedName>
        <fullName evidence="4">Si:dkey-26c10.5</fullName>
    </submittedName>
</protein>
<dbReference type="SUPFAM" id="SSF56436">
    <property type="entry name" value="C-type lectin-like"/>
    <property type="match status" value="1"/>
</dbReference>
<dbReference type="InterPro" id="IPR016186">
    <property type="entry name" value="C-type_lectin-like/link_sf"/>
</dbReference>
<keyword evidence="2" id="KW-1133">Transmembrane helix</keyword>
<keyword evidence="5" id="KW-1185">Reference proteome</keyword>
<dbReference type="InterPro" id="IPR001304">
    <property type="entry name" value="C-type_lectin-like"/>
</dbReference>
<reference evidence="4" key="2">
    <citation type="submission" date="2025-09" db="UniProtKB">
        <authorList>
            <consortium name="Ensembl"/>
        </authorList>
    </citation>
    <scope>IDENTIFICATION</scope>
</reference>
<evidence type="ECO:0000256" key="1">
    <source>
        <dbReference type="ARBA" id="ARBA00004401"/>
    </source>
</evidence>
<keyword evidence="2" id="KW-0812">Transmembrane</keyword>
<organism evidence="4 5">
    <name type="scientific">Neogobius melanostomus</name>
    <name type="common">round goby</name>
    <dbReference type="NCBI Taxonomy" id="47308"/>
    <lineage>
        <taxon>Eukaryota</taxon>
        <taxon>Metazoa</taxon>
        <taxon>Chordata</taxon>
        <taxon>Craniata</taxon>
        <taxon>Vertebrata</taxon>
        <taxon>Euteleostomi</taxon>
        <taxon>Actinopterygii</taxon>
        <taxon>Neopterygii</taxon>
        <taxon>Teleostei</taxon>
        <taxon>Neoteleostei</taxon>
        <taxon>Acanthomorphata</taxon>
        <taxon>Gobiaria</taxon>
        <taxon>Gobiiformes</taxon>
        <taxon>Gobioidei</taxon>
        <taxon>Gobiidae</taxon>
        <taxon>Benthophilinae</taxon>
        <taxon>Neogobiini</taxon>
        <taxon>Neogobius</taxon>
    </lineage>
</organism>
<feature type="transmembrane region" description="Helical" evidence="2">
    <location>
        <begin position="6"/>
        <end position="24"/>
    </location>
</feature>
<dbReference type="PROSITE" id="PS50041">
    <property type="entry name" value="C_TYPE_LECTIN_2"/>
    <property type="match status" value="1"/>
</dbReference>
<dbReference type="PANTHER" id="PTHR45710:SF28">
    <property type="entry name" value="C-TYPE LECTIN DOMAIN FAMILY 4 MEMBER C ISOFORM 1"/>
    <property type="match status" value="1"/>
</dbReference>
<evidence type="ECO:0000313" key="4">
    <source>
        <dbReference type="Ensembl" id="ENSNMLP00000005386.1"/>
    </source>
</evidence>
<evidence type="ECO:0000313" key="5">
    <source>
        <dbReference type="Proteomes" id="UP000694523"/>
    </source>
</evidence>
<reference evidence="4" key="1">
    <citation type="submission" date="2025-08" db="UniProtKB">
        <authorList>
            <consortium name="Ensembl"/>
        </authorList>
    </citation>
    <scope>IDENTIFICATION</scope>
</reference>
<evidence type="ECO:0000259" key="3">
    <source>
        <dbReference type="PROSITE" id="PS50041"/>
    </source>
</evidence>
<evidence type="ECO:0000256" key="2">
    <source>
        <dbReference type="SAM" id="Phobius"/>
    </source>
</evidence>
<dbReference type="Pfam" id="PF00059">
    <property type="entry name" value="Lectin_C"/>
    <property type="match status" value="1"/>
</dbReference>
<dbReference type="GO" id="GO:0005886">
    <property type="term" value="C:plasma membrane"/>
    <property type="evidence" value="ECO:0007669"/>
    <property type="project" value="UniProtKB-SubCell"/>
</dbReference>
<comment type="subcellular location">
    <subcellularLocation>
        <location evidence="1">Cell membrane</location>
        <topology evidence="1">Single-pass type II membrane protein</topology>
    </subcellularLocation>
</comment>
<dbReference type="InterPro" id="IPR050828">
    <property type="entry name" value="C-type_lectin/matrix_domain"/>
</dbReference>
<name>A0A8C6SHJ2_9GOBI</name>
<sequence>LLLRCRRVFITFCLVFIVFVVVMFCCFLHRFFIGLVLLFRHIFLWLLFIFLLCCQSNQCAPGWLQFGESCFFLSTLRKTWDEAKKNCSDMRGDLAVVTSPSVQKFLTGNGRLQYWIGLRGNTWVNGKSLSQSYWSDKPTPGYCVMLRGDMASDKNWYKSSCTRLTYYICERPVQIKKRLVRV</sequence>
<dbReference type="AlphaFoldDB" id="A0A8C6SHJ2"/>
<dbReference type="Ensembl" id="ENSNMLT00000006194.1">
    <property type="protein sequence ID" value="ENSNMLP00000005386.1"/>
    <property type="gene ID" value="ENSNMLG00000003942.1"/>
</dbReference>
<dbReference type="InterPro" id="IPR016187">
    <property type="entry name" value="CTDL_fold"/>
</dbReference>
<accession>A0A8C6SHJ2</accession>
<dbReference type="PANTHER" id="PTHR45710">
    <property type="entry name" value="C-TYPE LECTIN DOMAIN-CONTAINING PROTEIN 180"/>
    <property type="match status" value="1"/>
</dbReference>
<dbReference type="SMART" id="SM00034">
    <property type="entry name" value="CLECT"/>
    <property type="match status" value="1"/>
</dbReference>
<keyword evidence="2" id="KW-0472">Membrane</keyword>